<dbReference type="EMBL" id="KQ435816">
    <property type="protein sequence ID" value="KOX72599.1"/>
    <property type="molecule type" value="Genomic_DNA"/>
</dbReference>
<dbReference type="SUPFAM" id="SSF57850">
    <property type="entry name" value="RING/U-box"/>
    <property type="match status" value="1"/>
</dbReference>
<reference evidence="7 8" key="1">
    <citation type="submission" date="2015-07" db="EMBL/GenBank/DDBJ databases">
        <title>The genome of Melipona quadrifasciata.</title>
        <authorList>
            <person name="Pan H."/>
            <person name="Kapheim K."/>
        </authorList>
    </citation>
    <scope>NUCLEOTIDE SEQUENCE [LARGE SCALE GENOMIC DNA]</scope>
    <source>
        <strain evidence="7">0111107301</strain>
        <tissue evidence="7">Whole body</tissue>
    </source>
</reference>
<evidence type="ECO:0000256" key="2">
    <source>
        <dbReference type="ARBA" id="ARBA00022771"/>
    </source>
</evidence>
<proteinExistence type="predicted"/>
<dbReference type="CDD" id="cd16514">
    <property type="entry name" value="RING-HC_LONFs_rpt2"/>
    <property type="match status" value="1"/>
</dbReference>
<dbReference type="PROSITE" id="PS50089">
    <property type="entry name" value="ZF_RING_2"/>
    <property type="match status" value="1"/>
</dbReference>
<dbReference type="PANTHER" id="PTHR23327:SF42">
    <property type="entry name" value="LON PEPTIDASE N-TERMINAL DOMAIN AND RING FINGER PROTEIN C14F5.10C"/>
    <property type="match status" value="1"/>
</dbReference>
<accession>A0A0M8ZZ96</accession>
<evidence type="ECO:0000313" key="8">
    <source>
        <dbReference type="Proteomes" id="UP000053105"/>
    </source>
</evidence>
<dbReference type="SMART" id="SM00184">
    <property type="entry name" value="RING"/>
    <property type="match status" value="1"/>
</dbReference>
<dbReference type="InterPro" id="IPR001841">
    <property type="entry name" value="Znf_RING"/>
</dbReference>
<dbReference type="GO" id="GO:0061630">
    <property type="term" value="F:ubiquitin protein ligase activity"/>
    <property type="evidence" value="ECO:0007669"/>
    <property type="project" value="TreeGrafter"/>
</dbReference>
<name>A0A0M8ZZ96_9HYME</name>
<dbReference type="PANTHER" id="PTHR23327">
    <property type="entry name" value="RING FINGER PROTEIN 127"/>
    <property type="match status" value="1"/>
</dbReference>
<feature type="compositionally biased region" description="Basic residues" evidence="5">
    <location>
        <begin position="147"/>
        <end position="161"/>
    </location>
</feature>
<keyword evidence="8" id="KW-1185">Reference proteome</keyword>
<keyword evidence="1" id="KW-0479">Metal-binding</keyword>
<gene>
    <name evidence="7" type="ORF">WN51_01812</name>
</gene>
<dbReference type="OrthoDB" id="264917at2759"/>
<dbReference type="PROSITE" id="PS00518">
    <property type="entry name" value="ZF_RING_1"/>
    <property type="match status" value="1"/>
</dbReference>
<keyword evidence="3" id="KW-0862">Zinc</keyword>
<sequence>MGSLKAGLLHGNTNCYTLLPLATRNAEDKLEKERAVNLKQDAILSDWLAGTNESTFSGSNNLDALSLFCCLIANECGHYRRGVALSALGRHEEALFALCISVAIDKNPQAVRHELIKVLYNVLSSGYRRYGLPFRTPYNLTEGASRTRSRHQLMNPKRNRRAALNASDCEDNSSGGEEDFTQHERQCNCNGEKKKHAKRNIEKLGFEQILGLRNDPLNVTQDPDVSLRIKMNCISKKRSSNRVNPNNLRLKFALNPIMLVGSLQTVSRRLLLTIAPQNNMKLQAGLDRLYQDIEKLKRLEARPAEILLPPLSGGTAGELDCILCCRLLWKPVTTPCGHTYCWMCLDRCLDYSSACPLCVTSLADVRITLDHFNQQFVKSSDIKILFLAHPLYVLSSLELVNQYQYILAHARFILTRCCVTSTKESCGKLTRDYVPWDKRTSEHETPVHK</sequence>
<evidence type="ECO:0000256" key="1">
    <source>
        <dbReference type="ARBA" id="ARBA00022723"/>
    </source>
</evidence>
<dbReference type="AlphaFoldDB" id="A0A0M8ZZ96"/>
<evidence type="ECO:0000256" key="5">
    <source>
        <dbReference type="SAM" id="MobiDB-lite"/>
    </source>
</evidence>
<organism evidence="7 8">
    <name type="scientific">Melipona quadrifasciata</name>
    <dbReference type="NCBI Taxonomy" id="166423"/>
    <lineage>
        <taxon>Eukaryota</taxon>
        <taxon>Metazoa</taxon>
        <taxon>Ecdysozoa</taxon>
        <taxon>Arthropoda</taxon>
        <taxon>Hexapoda</taxon>
        <taxon>Insecta</taxon>
        <taxon>Pterygota</taxon>
        <taxon>Neoptera</taxon>
        <taxon>Endopterygota</taxon>
        <taxon>Hymenoptera</taxon>
        <taxon>Apocrita</taxon>
        <taxon>Aculeata</taxon>
        <taxon>Apoidea</taxon>
        <taxon>Anthophila</taxon>
        <taxon>Apidae</taxon>
        <taxon>Melipona</taxon>
    </lineage>
</organism>
<feature type="domain" description="RING-type" evidence="6">
    <location>
        <begin position="321"/>
        <end position="358"/>
    </location>
</feature>
<evidence type="ECO:0000256" key="3">
    <source>
        <dbReference type="ARBA" id="ARBA00022833"/>
    </source>
</evidence>
<dbReference type="STRING" id="166423.A0A0M8ZZ96"/>
<protein>
    <submittedName>
        <fullName evidence="7">LON peptidase N-terminal domain and RING finger protein 3</fullName>
    </submittedName>
</protein>
<dbReference type="Proteomes" id="UP000053105">
    <property type="component" value="Unassembled WGS sequence"/>
</dbReference>
<feature type="region of interest" description="Disordered" evidence="5">
    <location>
        <begin position="143"/>
        <end position="182"/>
    </location>
</feature>
<evidence type="ECO:0000256" key="4">
    <source>
        <dbReference type="PROSITE-ProRule" id="PRU00175"/>
    </source>
</evidence>
<dbReference type="GO" id="GO:0008270">
    <property type="term" value="F:zinc ion binding"/>
    <property type="evidence" value="ECO:0007669"/>
    <property type="project" value="UniProtKB-KW"/>
</dbReference>
<keyword evidence="2 4" id="KW-0863">Zinc-finger</keyword>
<evidence type="ECO:0000313" key="7">
    <source>
        <dbReference type="EMBL" id="KOX72599.1"/>
    </source>
</evidence>
<feature type="compositionally biased region" description="Acidic residues" evidence="5">
    <location>
        <begin position="168"/>
        <end position="179"/>
    </location>
</feature>
<dbReference type="InterPro" id="IPR013083">
    <property type="entry name" value="Znf_RING/FYVE/PHD"/>
</dbReference>
<dbReference type="Pfam" id="PF13923">
    <property type="entry name" value="zf-C3HC4_2"/>
    <property type="match status" value="1"/>
</dbReference>
<dbReference type="InterPro" id="IPR017907">
    <property type="entry name" value="Znf_RING_CS"/>
</dbReference>
<evidence type="ECO:0000259" key="6">
    <source>
        <dbReference type="PROSITE" id="PS50089"/>
    </source>
</evidence>
<dbReference type="Gene3D" id="3.30.40.10">
    <property type="entry name" value="Zinc/RING finger domain, C3HC4 (zinc finger)"/>
    <property type="match status" value="1"/>
</dbReference>